<sequence>MPHIPELVVERIATYADTKSLVVLASCNRQWNRYISQLRTWKQRYTQEHPLEDDDELSWLRWYIKTLRASATDTSSDDGDIDWFRAYCHRHACDANWFKNDPKRVKDVKEVTAGSRNRDIVLDRMYRDFSLKEKYVFEYCQPRRAASQQSRYWRRHILRSPDSDSNGYLIECVLTSTFMVVTSVLKTSHVLYIWSASRTLNTKPRRLCYPSCFYQDARDHWLLFITKETHKSDDDQTTATTIHVMNMATERSSKHHVHVDVQHALLQRMTEDTATVLLVTYNEDDGYFAFQWSLWQFSPGQPDSDCRCLMRGEPITWDISFTPTISRLDDNRCMLIMQYIRRSQPELNNGYGNEYKMLDLSA</sequence>
<proteinExistence type="predicted"/>
<dbReference type="Gene3D" id="1.20.1280.50">
    <property type="match status" value="1"/>
</dbReference>
<feature type="domain" description="F-box" evidence="1">
    <location>
        <begin position="1"/>
        <end position="44"/>
    </location>
</feature>
<evidence type="ECO:0000259" key="1">
    <source>
        <dbReference type="PROSITE" id="PS50181"/>
    </source>
</evidence>
<gene>
    <name evidence="2" type="ORF">SYNPS1DRAFT_29961</name>
</gene>
<dbReference type="InterPro" id="IPR036047">
    <property type="entry name" value="F-box-like_dom_sf"/>
</dbReference>
<dbReference type="SMART" id="SM00256">
    <property type="entry name" value="FBOX"/>
    <property type="match status" value="1"/>
</dbReference>
<dbReference type="AlphaFoldDB" id="A0A4P9YZ14"/>
<keyword evidence="3" id="KW-1185">Reference proteome</keyword>
<protein>
    <recommendedName>
        <fullName evidence="1">F-box domain-containing protein</fullName>
    </recommendedName>
</protein>
<dbReference type="OrthoDB" id="10480176at2759"/>
<evidence type="ECO:0000313" key="3">
    <source>
        <dbReference type="Proteomes" id="UP000278143"/>
    </source>
</evidence>
<dbReference type="EMBL" id="KZ990337">
    <property type="protein sequence ID" value="RKP24270.1"/>
    <property type="molecule type" value="Genomic_DNA"/>
</dbReference>
<name>A0A4P9YZ14_9FUNG</name>
<reference evidence="3" key="1">
    <citation type="journal article" date="2018" name="Nat. Microbiol.">
        <title>Leveraging single-cell genomics to expand the fungal tree of life.</title>
        <authorList>
            <person name="Ahrendt S.R."/>
            <person name="Quandt C.A."/>
            <person name="Ciobanu D."/>
            <person name="Clum A."/>
            <person name="Salamov A."/>
            <person name="Andreopoulos B."/>
            <person name="Cheng J.F."/>
            <person name="Woyke T."/>
            <person name="Pelin A."/>
            <person name="Henrissat B."/>
            <person name="Reynolds N.K."/>
            <person name="Benny G.L."/>
            <person name="Smith M.E."/>
            <person name="James T.Y."/>
            <person name="Grigoriev I.V."/>
        </authorList>
    </citation>
    <scope>NUCLEOTIDE SEQUENCE [LARGE SCALE GENOMIC DNA]</scope>
    <source>
        <strain evidence="3">Benny S71-1</strain>
    </source>
</reference>
<dbReference type="Proteomes" id="UP000278143">
    <property type="component" value="Unassembled WGS sequence"/>
</dbReference>
<dbReference type="SUPFAM" id="SSF81383">
    <property type="entry name" value="F-box domain"/>
    <property type="match status" value="1"/>
</dbReference>
<accession>A0A4P9YZ14</accession>
<evidence type="ECO:0000313" key="2">
    <source>
        <dbReference type="EMBL" id="RKP24270.1"/>
    </source>
</evidence>
<organism evidence="2 3">
    <name type="scientific">Syncephalis pseudoplumigaleata</name>
    <dbReference type="NCBI Taxonomy" id="1712513"/>
    <lineage>
        <taxon>Eukaryota</taxon>
        <taxon>Fungi</taxon>
        <taxon>Fungi incertae sedis</taxon>
        <taxon>Zoopagomycota</taxon>
        <taxon>Zoopagomycotina</taxon>
        <taxon>Zoopagomycetes</taxon>
        <taxon>Zoopagales</taxon>
        <taxon>Piptocephalidaceae</taxon>
        <taxon>Syncephalis</taxon>
    </lineage>
</organism>
<dbReference type="PROSITE" id="PS50181">
    <property type="entry name" value="FBOX"/>
    <property type="match status" value="1"/>
</dbReference>
<dbReference type="Pfam" id="PF00646">
    <property type="entry name" value="F-box"/>
    <property type="match status" value="1"/>
</dbReference>
<dbReference type="InterPro" id="IPR001810">
    <property type="entry name" value="F-box_dom"/>
</dbReference>